<evidence type="ECO:0000313" key="2">
    <source>
        <dbReference type="Proteomes" id="UP000194798"/>
    </source>
</evidence>
<evidence type="ECO:0000313" key="1">
    <source>
        <dbReference type="EMBL" id="OUD13947.1"/>
    </source>
</evidence>
<proteinExistence type="predicted"/>
<evidence type="ECO:0008006" key="3">
    <source>
        <dbReference type="Google" id="ProtNLM"/>
    </source>
</evidence>
<accession>A0A251X891</accession>
<dbReference type="AlphaFoldDB" id="A0A251X891"/>
<comment type="caution">
    <text evidence="1">The sequence shown here is derived from an EMBL/GenBank/DDBJ whole genome shotgun (WGS) entry which is preliminary data.</text>
</comment>
<dbReference type="RefSeq" id="WP_086487732.1">
    <property type="nucleotide sequence ID" value="NZ_MSLT01000012.1"/>
</dbReference>
<dbReference type="SUPFAM" id="SSF53335">
    <property type="entry name" value="S-adenosyl-L-methionine-dependent methyltransferases"/>
    <property type="match status" value="1"/>
</dbReference>
<dbReference type="EMBL" id="MSLT01000012">
    <property type="protein sequence ID" value="OUD13947.1"/>
    <property type="molecule type" value="Genomic_DNA"/>
</dbReference>
<organism evidence="1 2">
    <name type="scientific">Thioflexithrix psekupsensis</name>
    <dbReference type="NCBI Taxonomy" id="1570016"/>
    <lineage>
        <taxon>Bacteria</taxon>
        <taxon>Pseudomonadati</taxon>
        <taxon>Pseudomonadota</taxon>
        <taxon>Gammaproteobacteria</taxon>
        <taxon>Thiotrichales</taxon>
        <taxon>Thioflexithrix</taxon>
    </lineage>
</organism>
<dbReference type="Proteomes" id="UP000194798">
    <property type="component" value="Unassembled WGS sequence"/>
</dbReference>
<gene>
    <name evidence="1" type="ORF">TPSD3_06280</name>
</gene>
<dbReference type="Gene3D" id="3.40.50.150">
    <property type="entry name" value="Vaccinia Virus protein VP39"/>
    <property type="match status" value="1"/>
</dbReference>
<sequence length="235" mass="26825">MLDKTLNALKAYTPPEGWGGHIFLLPEQAMRDIYHFILDNKLTSCIELGTGFGATSCVILSALEKQQAGKLLTLDKAIHQPVNVNVLREHAGLPGERLHAVGDVLGYNWYLAELLQQQRTAQGYEPLFDFCLLDGAHEWEPDALAFHLIAPLMKPNSWILIDDLNFNLRMIPNWRESHGSHTDKELDAFQMKMVYDLVVTQHPDFTDFKITHDDRIGWARKKPAPSFWKKWMGCS</sequence>
<reference evidence="1 2" key="1">
    <citation type="submission" date="2016-12" db="EMBL/GenBank/DDBJ databases">
        <title>Thioflexothrix psekupsii D3 genome sequencing and assembly.</title>
        <authorList>
            <person name="Fomenkov A."/>
            <person name="Vincze T."/>
            <person name="Grabovich M."/>
            <person name="Anton B.P."/>
            <person name="Dubinina G."/>
            <person name="Orlova M."/>
            <person name="Belousova E."/>
            <person name="Roberts R.J."/>
        </authorList>
    </citation>
    <scope>NUCLEOTIDE SEQUENCE [LARGE SCALE GENOMIC DNA]</scope>
    <source>
        <strain evidence="1">D3</strain>
    </source>
</reference>
<name>A0A251X891_9GAMM</name>
<protein>
    <recommendedName>
        <fullName evidence="3">Methyltransferase</fullName>
    </recommendedName>
</protein>
<keyword evidence="2" id="KW-1185">Reference proteome</keyword>
<dbReference type="Pfam" id="PF13578">
    <property type="entry name" value="Methyltransf_24"/>
    <property type="match status" value="1"/>
</dbReference>
<dbReference type="OrthoDB" id="5623231at2"/>
<dbReference type="InterPro" id="IPR029063">
    <property type="entry name" value="SAM-dependent_MTases_sf"/>
</dbReference>